<feature type="transmembrane region" description="Helical" evidence="7">
    <location>
        <begin position="60"/>
        <end position="80"/>
    </location>
</feature>
<reference evidence="9" key="1">
    <citation type="submission" date="2022-08" db="EMBL/GenBank/DDBJ databases">
        <title>Chelativorans sichuanense sp. nov., a paraffin oil-degrading bacterium isolated from a mixture of oil-based drill cuttings and paddy soil.</title>
        <authorList>
            <person name="Yu J."/>
            <person name="Liu H."/>
            <person name="Chen Q."/>
        </authorList>
    </citation>
    <scope>NUCLEOTIDE SEQUENCE</scope>
    <source>
        <strain evidence="9">SCAU 2101</strain>
    </source>
</reference>
<protein>
    <recommendedName>
        <fullName evidence="7">TRAP transporter large permease protein</fullName>
    </recommendedName>
</protein>
<dbReference type="AlphaFoldDB" id="A0A9X2X5Q7"/>
<gene>
    <name evidence="9" type="ORF">NYR54_01940</name>
</gene>
<accession>A0A9X2X5Q7</accession>
<evidence type="ECO:0000256" key="1">
    <source>
        <dbReference type="ARBA" id="ARBA00004429"/>
    </source>
</evidence>
<comment type="caution">
    <text evidence="7">Lacks conserved residue(s) required for the propagation of feature annotation.</text>
</comment>
<feature type="transmembrane region" description="Helical" evidence="7">
    <location>
        <begin position="362"/>
        <end position="388"/>
    </location>
</feature>
<sequence>MTSIEIGFLGIGVLVLLLALRMPIGLSLIGVSFAGIWLLLGERPAWGILRAVPYNFAANWTLSSVPMFLLMGYVSYHAGLTQGLFDAAKAWLSRLPGGTAISAVCGAAGFAAVTGSSVACAAAMGRMAIPEMLKQRYDPGIATGALAAAGTLGALIPPSILLIIYGIMANVQIGALFMGGLAIGLLSLAFYMALIMVRIWLNPELAPRSGQHAGMAEKLRSLSETWPILTLMIGVLGGLFAGVMTPTEAGALGAFLACVIAATKRRLTWKVIRATLLETVVTSTSIFIIAIGASMLARFIAISGLGQFLGDLVTETQLAPAAVLLCVILFYLALGMFLEPIGGMLITLPIVLPMMEGAGYELLWFGIILAKVLEIGMITPPIGLNVFVIKGVVGDQVRLGTIFKGATWFIAADLVVVALAVFFPALITYLPALLRAP</sequence>
<keyword evidence="7" id="KW-0813">Transport</keyword>
<evidence type="ECO:0000313" key="9">
    <source>
        <dbReference type="EMBL" id="MCT8989058.1"/>
    </source>
</evidence>
<feature type="transmembrane region" description="Helical" evidence="7">
    <location>
        <begin position="145"/>
        <end position="167"/>
    </location>
</feature>
<feature type="transmembrane region" description="Helical" evidence="7">
    <location>
        <begin position="279"/>
        <end position="301"/>
    </location>
</feature>
<feature type="domain" description="TRAP C4-dicarboxylate transport system permease DctM subunit" evidence="8">
    <location>
        <begin position="11"/>
        <end position="426"/>
    </location>
</feature>
<dbReference type="InterPro" id="IPR004681">
    <property type="entry name" value="TRAP_DctM"/>
</dbReference>
<dbReference type="PANTHER" id="PTHR33362">
    <property type="entry name" value="SIALIC ACID TRAP TRANSPORTER PERMEASE PROTEIN SIAT-RELATED"/>
    <property type="match status" value="1"/>
</dbReference>
<feature type="transmembrane region" description="Helical" evidence="7">
    <location>
        <begin position="100"/>
        <end position="124"/>
    </location>
</feature>
<keyword evidence="4 7" id="KW-0812">Transmembrane</keyword>
<dbReference type="GO" id="GO:0005886">
    <property type="term" value="C:plasma membrane"/>
    <property type="evidence" value="ECO:0007669"/>
    <property type="project" value="UniProtKB-SubCell"/>
</dbReference>
<comment type="subcellular location">
    <subcellularLocation>
        <location evidence="1 7">Cell inner membrane</location>
        <topology evidence="1 7">Multi-pass membrane protein</topology>
    </subcellularLocation>
</comment>
<evidence type="ECO:0000256" key="3">
    <source>
        <dbReference type="ARBA" id="ARBA00022519"/>
    </source>
</evidence>
<comment type="caution">
    <text evidence="9">The sequence shown here is derived from an EMBL/GenBank/DDBJ whole genome shotgun (WGS) entry which is preliminary data.</text>
</comment>
<feature type="transmembrane region" description="Helical" evidence="7">
    <location>
        <begin position="408"/>
        <end position="434"/>
    </location>
</feature>
<dbReference type="GO" id="GO:0022857">
    <property type="term" value="F:transmembrane transporter activity"/>
    <property type="evidence" value="ECO:0007669"/>
    <property type="project" value="UniProtKB-UniRule"/>
</dbReference>
<dbReference type="PANTHER" id="PTHR33362:SF5">
    <property type="entry name" value="C4-DICARBOXYLATE TRAP TRANSPORTER LARGE PERMEASE PROTEIN DCTM"/>
    <property type="match status" value="1"/>
</dbReference>
<proteinExistence type="inferred from homology"/>
<organism evidence="9 10">
    <name type="scientific">Chelativorans petroleitrophicus</name>
    <dbReference type="NCBI Taxonomy" id="2975484"/>
    <lineage>
        <taxon>Bacteria</taxon>
        <taxon>Pseudomonadati</taxon>
        <taxon>Pseudomonadota</taxon>
        <taxon>Alphaproteobacteria</taxon>
        <taxon>Hyphomicrobiales</taxon>
        <taxon>Phyllobacteriaceae</taxon>
        <taxon>Chelativorans</taxon>
    </lineage>
</organism>
<keyword evidence="10" id="KW-1185">Reference proteome</keyword>
<comment type="similarity">
    <text evidence="7">Belongs to the TRAP transporter large permease family.</text>
</comment>
<keyword evidence="6 7" id="KW-0472">Membrane</keyword>
<feature type="transmembrane region" description="Helical" evidence="7">
    <location>
        <begin position="321"/>
        <end position="350"/>
    </location>
</feature>
<dbReference type="NCBIfam" id="TIGR00786">
    <property type="entry name" value="dctM"/>
    <property type="match status" value="1"/>
</dbReference>
<feature type="transmembrane region" description="Helical" evidence="7">
    <location>
        <begin position="6"/>
        <end position="39"/>
    </location>
</feature>
<dbReference type="PIRSF" id="PIRSF006066">
    <property type="entry name" value="HI0050"/>
    <property type="match status" value="1"/>
</dbReference>
<keyword evidence="3 7" id="KW-0997">Cell inner membrane</keyword>
<comment type="subunit">
    <text evidence="7">The complex comprises the extracytoplasmic solute receptor protein and the two transmembrane proteins.</text>
</comment>
<evidence type="ECO:0000256" key="6">
    <source>
        <dbReference type="ARBA" id="ARBA00023136"/>
    </source>
</evidence>
<dbReference type="RefSeq" id="WP_261513740.1">
    <property type="nucleotide sequence ID" value="NZ_JAODNV010000004.1"/>
</dbReference>
<feature type="transmembrane region" description="Helical" evidence="7">
    <location>
        <begin position="173"/>
        <end position="201"/>
    </location>
</feature>
<evidence type="ECO:0000256" key="5">
    <source>
        <dbReference type="ARBA" id="ARBA00022989"/>
    </source>
</evidence>
<evidence type="ECO:0000256" key="7">
    <source>
        <dbReference type="RuleBase" id="RU369079"/>
    </source>
</evidence>
<dbReference type="Proteomes" id="UP001149009">
    <property type="component" value="Unassembled WGS sequence"/>
</dbReference>
<evidence type="ECO:0000256" key="4">
    <source>
        <dbReference type="ARBA" id="ARBA00022692"/>
    </source>
</evidence>
<dbReference type="InterPro" id="IPR010656">
    <property type="entry name" value="DctM"/>
</dbReference>
<evidence type="ECO:0000256" key="2">
    <source>
        <dbReference type="ARBA" id="ARBA00022475"/>
    </source>
</evidence>
<dbReference type="Pfam" id="PF06808">
    <property type="entry name" value="DctM"/>
    <property type="match status" value="1"/>
</dbReference>
<evidence type="ECO:0000259" key="8">
    <source>
        <dbReference type="Pfam" id="PF06808"/>
    </source>
</evidence>
<comment type="function">
    <text evidence="7">Part of the tripartite ATP-independent periplasmic (TRAP) transport system.</text>
</comment>
<evidence type="ECO:0000313" key="10">
    <source>
        <dbReference type="Proteomes" id="UP001149009"/>
    </source>
</evidence>
<keyword evidence="5 7" id="KW-1133">Transmembrane helix</keyword>
<dbReference type="EMBL" id="JAODNV010000004">
    <property type="protein sequence ID" value="MCT8989058.1"/>
    <property type="molecule type" value="Genomic_DNA"/>
</dbReference>
<feature type="transmembrane region" description="Helical" evidence="7">
    <location>
        <begin position="222"/>
        <end position="243"/>
    </location>
</feature>
<name>A0A9X2X5Q7_9HYPH</name>
<keyword evidence="2" id="KW-1003">Cell membrane</keyword>